<evidence type="ECO:0000256" key="9">
    <source>
        <dbReference type="SAM" id="Phobius"/>
    </source>
</evidence>
<keyword evidence="5 9" id="KW-1133">Transmembrane helix</keyword>
<reference evidence="10 11" key="1">
    <citation type="submission" date="2022-10" db="EMBL/GenBank/DDBJ databases">
        <authorList>
            <person name="Xie J."/>
            <person name="Shen N."/>
        </authorList>
    </citation>
    <scope>NUCLEOTIDE SEQUENCE [LARGE SCALE GENOMIC DNA]</scope>
    <source>
        <strain evidence="10 11">DSM 41681</strain>
    </source>
</reference>
<feature type="transmembrane region" description="Helical" evidence="9">
    <location>
        <begin position="118"/>
        <end position="134"/>
    </location>
</feature>
<comment type="similarity">
    <text evidence="7">Belongs to the GntP permease family.</text>
</comment>
<evidence type="ECO:0000256" key="1">
    <source>
        <dbReference type="ARBA" id="ARBA00004651"/>
    </source>
</evidence>
<evidence type="ECO:0000256" key="2">
    <source>
        <dbReference type="ARBA" id="ARBA00022448"/>
    </source>
</evidence>
<dbReference type="Proteomes" id="UP001352223">
    <property type="component" value="Unassembled WGS sequence"/>
</dbReference>
<name>A0ABU6C678_9ACTN</name>
<feature type="transmembrane region" description="Helical" evidence="9">
    <location>
        <begin position="6"/>
        <end position="23"/>
    </location>
</feature>
<evidence type="ECO:0000256" key="6">
    <source>
        <dbReference type="ARBA" id="ARBA00023136"/>
    </source>
</evidence>
<feature type="transmembrane region" description="Helical" evidence="9">
    <location>
        <begin position="349"/>
        <end position="370"/>
    </location>
</feature>
<evidence type="ECO:0000256" key="8">
    <source>
        <dbReference type="SAM" id="MobiDB-lite"/>
    </source>
</evidence>
<feature type="transmembrane region" description="Helical" evidence="9">
    <location>
        <begin position="431"/>
        <end position="456"/>
    </location>
</feature>
<feature type="region of interest" description="Disordered" evidence="8">
    <location>
        <begin position="218"/>
        <end position="258"/>
    </location>
</feature>
<dbReference type="PIRSF" id="PIRSF002746">
    <property type="entry name" value="Gluconate_transporter"/>
    <property type="match status" value="1"/>
</dbReference>
<keyword evidence="3" id="KW-1003">Cell membrane</keyword>
<evidence type="ECO:0000256" key="7">
    <source>
        <dbReference type="ARBA" id="ARBA00049663"/>
    </source>
</evidence>
<keyword evidence="2" id="KW-0813">Transport</keyword>
<sequence>MHSSLYILASGVLAVGLLVLLIAKAKLHPFIALLISTLLLGLANGLGPTKTVETVTDNFGSTLSVTGLVIAMGTVLGGLLLNSGGADRIADVLVGNRAAVWMPLSIGLAAVIIGLPNLFEVTFVLLVPLVFSVARKYNRNLLAVGLPMAAGLMTSHALLPPGPATVMAAQAYDASLGVTILYGILVGVPVLLVGALLFPRLIARWNITGNNGALELLGDSGGSGGTPAGPAGSPDKDGQAKGTDTGTNTGTGTGTGGTALAVRSEVKAPATPQPTLAACLSTVLVAPLMMIVGTLLPDALPDHGWYSPVLDAIGNPVIALLVSVLYAYWALGIRLGSNGAQLLANTKKGLTPVISLLLIIGAGGALKGMLNGIGLSDIIADNTQSWSISPILFAWLIAAIFRIALGSGTVAVAAATGIITPVLAQHPGTPVELIVLATCTGAMIFSHVSDGAFWIFKEYFGLTVPETLKTWSLLVTVQAVVGLVSILIVDAVVQLV</sequence>
<dbReference type="RefSeq" id="WP_324767269.1">
    <property type="nucleotide sequence ID" value="NZ_BAAATS010000016.1"/>
</dbReference>
<dbReference type="EMBL" id="JAOZYB010000041">
    <property type="protein sequence ID" value="MEB3960224.1"/>
    <property type="molecule type" value="Genomic_DNA"/>
</dbReference>
<keyword evidence="6 9" id="KW-0472">Membrane</keyword>
<organism evidence="10 11">
    <name type="scientific">Streptomyces kunmingensis</name>
    <dbReference type="NCBI Taxonomy" id="68225"/>
    <lineage>
        <taxon>Bacteria</taxon>
        <taxon>Bacillati</taxon>
        <taxon>Actinomycetota</taxon>
        <taxon>Actinomycetes</taxon>
        <taxon>Kitasatosporales</taxon>
        <taxon>Streptomycetaceae</taxon>
        <taxon>Streptomyces</taxon>
    </lineage>
</organism>
<feature type="transmembrane region" description="Helical" evidence="9">
    <location>
        <begin position="141"/>
        <end position="159"/>
    </location>
</feature>
<gene>
    <name evidence="10" type="ORF">OKJ48_08165</name>
</gene>
<feature type="transmembrane region" description="Helical" evidence="9">
    <location>
        <begin position="30"/>
        <end position="47"/>
    </location>
</feature>
<dbReference type="InterPro" id="IPR003474">
    <property type="entry name" value="Glcn_transporter"/>
</dbReference>
<comment type="caution">
    <text evidence="10">The sequence shown here is derived from an EMBL/GenBank/DDBJ whole genome shotgun (WGS) entry which is preliminary data.</text>
</comment>
<keyword evidence="11" id="KW-1185">Reference proteome</keyword>
<feature type="transmembrane region" description="Helical" evidence="9">
    <location>
        <begin position="179"/>
        <end position="198"/>
    </location>
</feature>
<evidence type="ECO:0000256" key="3">
    <source>
        <dbReference type="ARBA" id="ARBA00022475"/>
    </source>
</evidence>
<accession>A0ABU6C678</accession>
<feature type="transmembrane region" description="Helical" evidence="9">
    <location>
        <begin position="59"/>
        <end position="81"/>
    </location>
</feature>
<feature type="transmembrane region" description="Helical" evidence="9">
    <location>
        <begin position="276"/>
        <end position="296"/>
    </location>
</feature>
<comment type="subcellular location">
    <subcellularLocation>
        <location evidence="1">Cell membrane</location>
        <topology evidence="1">Multi-pass membrane protein</topology>
    </subcellularLocation>
</comment>
<keyword evidence="4 9" id="KW-0812">Transmembrane</keyword>
<evidence type="ECO:0000313" key="10">
    <source>
        <dbReference type="EMBL" id="MEB3960224.1"/>
    </source>
</evidence>
<evidence type="ECO:0000256" key="5">
    <source>
        <dbReference type="ARBA" id="ARBA00022989"/>
    </source>
</evidence>
<proteinExistence type="inferred from homology"/>
<evidence type="ECO:0000313" key="11">
    <source>
        <dbReference type="Proteomes" id="UP001352223"/>
    </source>
</evidence>
<dbReference type="PANTHER" id="PTHR30354:SF22">
    <property type="entry name" value="HIGH-AFFINITY GLUCONATE TRANSPORTER"/>
    <property type="match status" value="1"/>
</dbReference>
<feature type="transmembrane region" description="Helical" evidence="9">
    <location>
        <begin position="316"/>
        <end position="337"/>
    </location>
</feature>
<protein>
    <submittedName>
        <fullName evidence="10">GntP family permease</fullName>
    </submittedName>
</protein>
<feature type="transmembrane region" description="Helical" evidence="9">
    <location>
        <begin position="471"/>
        <end position="493"/>
    </location>
</feature>
<evidence type="ECO:0000256" key="4">
    <source>
        <dbReference type="ARBA" id="ARBA00022692"/>
    </source>
</evidence>
<dbReference type="Pfam" id="PF02447">
    <property type="entry name" value="GntP_permease"/>
    <property type="match status" value="2"/>
</dbReference>
<dbReference type="PANTHER" id="PTHR30354">
    <property type="entry name" value="GNT FAMILY GLUCONATE TRANSPORTER"/>
    <property type="match status" value="1"/>
</dbReference>
<feature type="transmembrane region" description="Helical" evidence="9">
    <location>
        <begin position="390"/>
        <end position="419"/>
    </location>
</feature>